<evidence type="ECO:0008006" key="3">
    <source>
        <dbReference type="Google" id="ProtNLM"/>
    </source>
</evidence>
<evidence type="ECO:0000313" key="2">
    <source>
        <dbReference type="Proteomes" id="UP000199564"/>
    </source>
</evidence>
<accession>A0A1I5HHV7</accession>
<dbReference type="STRING" id="226506.SAMN04488519_10759"/>
<dbReference type="Proteomes" id="UP000199564">
    <property type="component" value="Unassembled WGS sequence"/>
</dbReference>
<dbReference type="EMBL" id="FOVW01000007">
    <property type="protein sequence ID" value="SFO47918.1"/>
    <property type="molecule type" value="Genomic_DNA"/>
</dbReference>
<keyword evidence="2" id="KW-1185">Reference proteome</keyword>
<sequence>MNRIAGSLEKIFGKINNNGEELVVLSNYFTSKNDPVRGFRQQNDSFNYLANWYYSIHELRLMAIVFYDQLSPEFLERYSTDRIFFVHCKLGNFSLNDERFFIFKEFTSLLSPDTYVITTDINDVVFNKNPLALLKQDPEKVFVGRGDRRSWKSGIWTLKALKAFYDKYPGKVPPSMLHFPVLNPGTVGGKSGKVSLVFQKMCALFESIGDDGNYDMQAFNYVMMRDYVPFRSGIDKFVPFAWNYWYQYLSYRVHRKLEGKYRKEKYDLSNVGESIVQNEFIHAGFPFVSMFNWFEKKGESHAFLIHK</sequence>
<reference evidence="2" key="1">
    <citation type="submission" date="2016-10" db="EMBL/GenBank/DDBJ databases">
        <authorList>
            <person name="Varghese N."/>
            <person name="Submissions S."/>
        </authorList>
    </citation>
    <scope>NUCLEOTIDE SEQUENCE [LARGE SCALE GENOMIC DNA]</scope>
    <source>
        <strain evidence="2">DSM 15282</strain>
    </source>
</reference>
<gene>
    <name evidence="1" type="ORF">SAMN04488519_10759</name>
</gene>
<protein>
    <recommendedName>
        <fullName evidence="3">Rhamnan synthesis protein F</fullName>
    </recommendedName>
</protein>
<proteinExistence type="predicted"/>
<organism evidence="1 2">
    <name type="scientific">Algoriphagus ornithinivorans</name>
    <dbReference type="NCBI Taxonomy" id="226506"/>
    <lineage>
        <taxon>Bacteria</taxon>
        <taxon>Pseudomonadati</taxon>
        <taxon>Bacteroidota</taxon>
        <taxon>Cytophagia</taxon>
        <taxon>Cytophagales</taxon>
        <taxon>Cyclobacteriaceae</taxon>
        <taxon>Algoriphagus</taxon>
    </lineage>
</organism>
<dbReference type="AlphaFoldDB" id="A0A1I5HHV7"/>
<evidence type="ECO:0000313" key="1">
    <source>
        <dbReference type="EMBL" id="SFO47918.1"/>
    </source>
</evidence>
<dbReference type="RefSeq" id="WP_091654448.1">
    <property type="nucleotide sequence ID" value="NZ_FOVW01000007.1"/>
</dbReference>
<name>A0A1I5HHV7_9BACT</name>